<evidence type="ECO:0000313" key="2">
    <source>
        <dbReference type="EMBL" id="PKZ41324.1"/>
    </source>
</evidence>
<dbReference type="SUPFAM" id="SSF54637">
    <property type="entry name" value="Thioesterase/thiol ester dehydrase-isomerase"/>
    <property type="match status" value="1"/>
</dbReference>
<dbReference type="AlphaFoldDB" id="A0A2I1P9K8"/>
<name>A0A2I1P9K8_9MICO</name>
<dbReference type="RefSeq" id="WP_083323670.1">
    <property type="nucleotide sequence ID" value="NZ_JBHLVH010000004.1"/>
</dbReference>
<accession>A0A2I1P9K8</accession>
<dbReference type="Gene3D" id="3.10.129.10">
    <property type="entry name" value="Hotdog Thioesterase"/>
    <property type="match status" value="1"/>
</dbReference>
<proteinExistence type="predicted"/>
<dbReference type="CDD" id="cd00586">
    <property type="entry name" value="4HBT"/>
    <property type="match status" value="1"/>
</dbReference>
<dbReference type="GO" id="GO:0047617">
    <property type="term" value="F:fatty acyl-CoA hydrolase activity"/>
    <property type="evidence" value="ECO:0007669"/>
    <property type="project" value="TreeGrafter"/>
</dbReference>
<dbReference type="Pfam" id="PF13279">
    <property type="entry name" value="4HBT_2"/>
    <property type="match status" value="1"/>
</dbReference>
<feature type="region of interest" description="Disordered" evidence="1">
    <location>
        <begin position="1"/>
        <end position="27"/>
    </location>
</feature>
<dbReference type="InterPro" id="IPR029069">
    <property type="entry name" value="HotDog_dom_sf"/>
</dbReference>
<comment type="caution">
    <text evidence="2">The sequence shown here is derived from an EMBL/GenBank/DDBJ whole genome shotgun (WGS) entry which is preliminary data.</text>
</comment>
<dbReference type="InterPro" id="IPR050563">
    <property type="entry name" value="4-hydroxybenzoyl-CoA_TE"/>
</dbReference>
<dbReference type="PANTHER" id="PTHR31793">
    <property type="entry name" value="4-HYDROXYBENZOYL-COA THIOESTERASE FAMILY MEMBER"/>
    <property type="match status" value="1"/>
</dbReference>
<keyword evidence="3" id="KW-1185">Reference proteome</keyword>
<organism evidence="2 3">
    <name type="scientific">Kytococcus schroeteri</name>
    <dbReference type="NCBI Taxonomy" id="138300"/>
    <lineage>
        <taxon>Bacteria</taxon>
        <taxon>Bacillati</taxon>
        <taxon>Actinomycetota</taxon>
        <taxon>Actinomycetes</taxon>
        <taxon>Micrococcales</taxon>
        <taxon>Kytococcaceae</taxon>
        <taxon>Kytococcus</taxon>
    </lineage>
</organism>
<gene>
    <name evidence="2" type="ORF">CYJ76_08280</name>
</gene>
<dbReference type="EMBL" id="PKIZ01000015">
    <property type="protein sequence ID" value="PKZ41324.1"/>
    <property type="molecule type" value="Genomic_DNA"/>
</dbReference>
<sequence>MTTHSNAPGRPTAGNLTTHASTTAGPRPYRLNVPLRWSDMDAYGHVNNVTFLQLLEDARVQGMHEWFEGSSPLSTGLLVASHKVEYLRPVEFRYAPVVVDMWIGSLSGGSFSVEYELSEHPLAGGEVPVSLDAPVPTDADLTVALRASTAIVTYDFEAARPRRLTATEREVLERFVAEPVAFRR</sequence>
<feature type="compositionally biased region" description="Polar residues" evidence="1">
    <location>
        <begin position="14"/>
        <end position="24"/>
    </location>
</feature>
<dbReference type="Proteomes" id="UP000234206">
    <property type="component" value="Unassembled WGS sequence"/>
</dbReference>
<dbReference type="PANTHER" id="PTHR31793:SF24">
    <property type="entry name" value="LONG-CHAIN ACYL-COA THIOESTERASE FADM"/>
    <property type="match status" value="1"/>
</dbReference>
<evidence type="ECO:0000256" key="1">
    <source>
        <dbReference type="SAM" id="MobiDB-lite"/>
    </source>
</evidence>
<evidence type="ECO:0000313" key="3">
    <source>
        <dbReference type="Proteomes" id="UP000234206"/>
    </source>
</evidence>
<protein>
    <submittedName>
        <fullName evidence="2">Acyl-CoA thioesterase</fullName>
    </submittedName>
</protein>
<reference evidence="2 3" key="1">
    <citation type="submission" date="2017-12" db="EMBL/GenBank/DDBJ databases">
        <title>Phylogenetic diversity of female urinary microbiome.</title>
        <authorList>
            <person name="Thomas-White K."/>
            <person name="Wolfe A.J."/>
        </authorList>
    </citation>
    <scope>NUCLEOTIDE SEQUENCE [LARGE SCALE GENOMIC DNA]</scope>
    <source>
        <strain evidence="2 3">UMB1298</strain>
    </source>
</reference>
<dbReference type="OrthoDB" id="9799036at2"/>